<evidence type="ECO:0000313" key="2">
    <source>
        <dbReference type="EMBL" id="GGG68688.1"/>
    </source>
</evidence>
<proteinExistence type="predicted"/>
<organism evidence="2 3">
    <name type="scientific">Kocuria dechangensis</name>
    <dbReference type="NCBI Taxonomy" id="1176249"/>
    <lineage>
        <taxon>Bacteria</taxon>
        <taxon>Bacillati</taxon>
        <taxon>Actinomycetota</taxon>
        <taxon>Actinomycetes</taxon>
        <taxon>Micrococcales</taxon>
        <taxon>Micrococcaceae</taxon>
        <taxon>Kocuria</taxon>
    </lineage>
</organism>
<feature type="region of interest" description="Disordered" evidence="1">
    <location>
        <begin position="1"/>
        <end position="36"/>
    </location>
</feature>
<dbReference type="RefSeq" id="WP_188539795.1">
    <property type="nucleotide sequence ID" value="NZ_BMEQ01000031.1"/>
</dbReference>
<dbReference type="Proteomes" id="UP000638848">
    <property type="component" value="Unassembled WGS sequence"/>
</dbReference>
<reference evidence="2" key="2">
    <citation type="submission" date="2020-09" db="EMBL/GenBank/DDBJ databases">
        <authorList>
            <person name="Sun Q."/>
            <person name="Zhou Y."/>
        </authorList>
    </citation>
    <scope>NUCLEOTIDE SEQUENCE</scope>
    <source>
        <strain evidence="2">CGMCC 1.12187</strain>
    </source>
</reference>
<dbReference type="AlphaFoldDB" id="A0A917LZW2"/>
<feature type="compositionally biased region" description="Basic and acidic residues" evidence="1">
    <location>
        <begin position="1"/>
        <end position="11"/>
    </location>
</feature>
<keyword evidence="3" id="KW-1185">Reference proteome</keyword>
<name>A0A917LZW2_9MICC</name>
<accession>A0A917LZW2</accession>
<sequence length="140" mass="15522">MTTFRENDHPRGTHGKFNHKAHDEAPIGTGFQRSGPYAKAETELTRAFTNTDSAWVEFDTGWAEGPTRVLVGTREVAMALPEDNLSAVLSDAVVAERRRQDARRGFGDRHPYRSHDTVTALTAANAFESIADKDTDLAHR</sequence>
<evidence type="ECO:0000256" key="1">
    <source>
        <dbReference type="SAM" id="MobiDB-lite"/>
    </source>
</evidence>
<evidence type="ECO:0000313" key="3">
    <source>
        <dbReference type="Proteomes" id="UP000638848"/>
    </source>
</evidence>
<gene>
    <name evidence="2" type="ORF">GCM10011374_36370</name>
</gene>
<protein>
    <submittedName>
        <fullName evidence="2">Uncharacterized protein</fullName>
    </submittedName>
</protein>
<comment type="caution">
    <text evidence="2">The sequence shown here is derived from an EMBL/GenBank/DDBJ whole genome shotgun (WGS) entry which is preliminary data.</text>
</comment>
<dbReference type="EMBL" id="BMEQ01000031">
    <property type="protein sequence ID" value="GGG68688.1"/>
    <property type="molecule type" value="Genomic_DNA"/>
</dbReference>
<reference evidence="2" key="1">
    <citation type="journal article" date="2014" name="Int. J. Syst. Evol. Microbiol.">
        <title>Complete genome sequence of Corynebacterium casei LMG S-19264T (=DSM 44701T), isolated from a smear-ripened cheese.</title>
        <authorList>
            <consortium name="US DOE Joint Genome Institute (JGI-PGF)"/>
            <person name="Walter F."/>
            <person name="Albersmeier A."/>
            <person name="Kalinowski J."/>
            <person name="Ruckert C."/>
        </authorList>
    </citation>
    <scope>NUCLEOTIDE SEQUENCE</scope>
    <source>
        <strain evidence="2">CGMCC 1.12187</strain>
    </source>
</reference>